<dbReference type="STRING" id="380244.SAMN05216298_2971"/>
<dbReference type="AlphaFoldDB" id="A0A1G9I1N9"/>
<evidence type="ECO:0000313" key="6">
    <source>
        <dbReference type="Proteomes" id="UP000198662"/>
    </source>
</evidence>
<evidence type="ECO:0000313" key="5">
    <source>
        <dbReference type="EMBL" id="SDL18985.1"/>
    </source>
</evidence>
<dbReference type="InterPro" id="IPR013216">
    <property type="entry name" value="Methyltransf_11"/>
</dbReference>
<dbReference type="PANTHER" id="PTHR44942:SF4">
    <property type="entry name" value="METHYLTRANSFERASE TYPE 11 DOMAIN-CONTAINING PROTEIN"/>
    <property type="match status" value="1"/>
</dbReference>
<evidence type="ECO:0000256" key="3">
    <source>
        <dbReference type="ARBA" id="ARBA00022679"/>
    </source>
</evidence>
<comment type="similarity">
    <text evidence="1">Belongs to the methyltransferase superfamily.</text>
</comment>
<dbReference type="Gene3D" id="3.40.50.150">
    <property type="entry name" value="Vaccinia Virus protein VP39"/>
    <property type="match status" value="1"/>
</dbReference>
<dbReference type="EMBL" id="FNGF01000004">
    <property type="protein sequence ID" value="SDL18985.1"/>
    <property type="molecule type" value="Genomic_DNA"/>
</dbReference>
<dbReference type="InterPro" id="IPR029063">
    <property type="entry name" value="SAM-dependent_MTases_sf"/>
</dbReference>
<dbReference type="Proteomes" id="UP000198662">
    <property type="component" value="Unassembled WGS sequence"/>
</dbReference>
<evidence type="ECO:0000259" key="4">
    <source>
        <dbReference type="Pfam" id="PF08241"/>
    </source>
</evidence>
<accession>A0A1G9I1N9</accession>
<dbReference type="GO" id="GO:0008757">
    <property type="term" value="F:S-adenosylmethionine-dependent methyltransferase activity"/>
    <property type="evidence" value="ECO:0007669"/>
    <property type="project" value="InterPro"/>
</dbReference>
<gene>
    <name evidence="5" type="ORF">SAMN05216298_2971</name>
</gene>
<name>A0A1G9I1N9_9ACTN</name>
<dbReference type="CDD" id="cd02440">
    <property type="entry name" value="AdoMet_MTases"/>
    <property type="match status" value="1"/>
</dbReference>
<dbReference type="Pfam" id="PF08241">
    <property type="entry name" value="Methyltransf_11"/>
    <property type="match status" value="1"/>
</dbReference>
<dbReference type="SUPFAM" id="SSF53335">
    <property type="entry name" value="S-adenosyl-L-methionine-dependent methyltransferases"/>
    <property type="match status" value="1"/>
</dbReference>
<keyword evidence="6" id="KW-1185">Reference proteome</keyword>
<evidence type="ECO:0000256" key="2">
    <source>
        <dbReference type="ARBA" id="ARBA00022603"/>
    </source>
</evidence>
<keyword evidence="2 5" id="KW-0489">Methyltransferase</keyword>
<proteinExistence type="inferred from homology"/>
<organism evidence="5 6">
    <name type="scientific">Glycomyces sambucus</name>
    <dbReference type="NCBI Taxonomy" id="380244"/>
    <lineage>
        <taxon>Bacteria</taxon>
        <taxon>Bacillati</taxon>
        <taxon>Actinomycetota</taxon>
        <taxon>Actinomycetes</taxon>
        <taxon>Glycomycetales</taxon>
        <taxon>Glycomycetaceae</taxon>
        <taxon>Glycomyces</taxon>
    </lineage>
</organism>
<dbReference type="InterPro" id="IPR051052">
    <property type="entry name" value="Diverse_substrate_MTase"/>
</dbReference>
<sequence length="268" mass="28646">MTTPVPEPHQVREAAESFGVDAARYDRTRPSYPDDMIGRIAAAAPGPDLLDVGCGTGISSRRFAAAGCRVLGLDADARMAAFAERAGTEVEVGRFEEWEARSRTFDAVAAAQTWHWVEPVAGAVKAAELLRPDGILVAMWNVAQPPPDLSRAFAEASREAMPPQLAQLLAGSNAGKSAMDGYRPMFDTAAEGIRASGAFTGPEEWRTAWEREYTRDEWLDQLPTSGIFTRLPRARLDPLLAAVGAVIDAAGGAFTVAYTTVAVVAVRA</sequence>
<dbReference type="GO" id="GO:0032259">
    <property type="term" value="P:methylation"/>
    <property type="evidence" value="ECO:0007669"/>
    <property type="project" value="UniProtKB-KW"/>
</dbReference>
<evidence type="ECO:0000256" key="1">
    <source>
        <dbReference type="ARBA" id="ARBA00008361"/>
    </source>
</evidence>
<reference evidence="6" key="1">
    <citation type="submission" date="2016-10" db="EMBL/GenBank/DDBJ databases">
        <authorList>
            <person name="Varghese N."/>
            <person name="Submissions S."/>
        </authorList>
    </citation>
    <scope>NUCLEOTIDE SEQUENCE [LARGE SCALE GENOMIC DNA]</scope>
    <source>
        <strain evidence="6">CGMCC 4.3147</strain>
    </source>
</reference>
<keyword evidence="3 5" id="KW-0808">Transferase</keyword>
<dbReference type="OrthoDB" id="9797252at2"/>
<dbReference type="PANTHER" id="PTHR44942">
    <property type="entry name" value="METHYLTRANSF_11 DOMAIN-CONTAINING PROTEIN"/>
    <property type="match status" value="1"/>
</dbReference>
<dbReference type="RefSeq" id="WP_091050310.1">
    <property type="nucleotide sequence ID" value="NZ_FNGF01000004.1"/>
</dbReference>
<protein>
    <submittedName>
        <fullName evidence="5">Methyltransferase domain-containing protein</fullName>
    </submittedName>
</protein>
<feature type="domain" description="Methyltransferase type 11" evidence="4">
    <location>
        <begin position="50"/>
        <end position="137"/>
    </location>
</feature>